<keyword evidence="8" id="KW-0807">Transducer</keyword>
<keyword evidence="6 9" id="KW-0472">Membrane</keyword>
<evidence type="ECO:0000259" key="11">
    <source>
        <dbReference type="PROSITE" id="PS50885"/>
    </source>
</evidence>
<name>A0AAQ1JTT7_9BURK</name>
<evidence type="ECO:0000256" key="2">
    <source>
        <dbReference type="ARBA" id="ARBA00022475"/>
    </source>
</evidence>
<reference evidence="12 13" key="1">
    <citation type="submission" date="2016-10" db="EMBL/GenBank/DDBJ databases">
        <authorList>
            <person name="Varghese N."/>
            <person name="Submissions S."/>
        </authorList>
    </citation>
    <scope>NUCLEOTIDE SEQUENCE [LARGE SCALE GENOMIC DNA]</scope>
    <source>
        <strain evidence="12 13">LMG 22274</strain>
    </source>
</reference>
<evidence type="ECO:0000256" key="4">
    <source>
        <dbReference type="ARBA" id="ARBA00022692"/>
    </source>
</evidence>
<evidence type="ECO:0000256" key="1">
    <source>
        <dbReference type="ARBA" id="ARBA00004651"/>
    </source>
</evidence>
<dbReference type="PROSITE" id="PS50885">
    <property type="entry name" value="HAMP"/>
    <property type="match status" value="1"/>
</dbReference>
<dbReference type="Pfam" id="PF17200">
    <property type="entry name" value="sCache_2"/>
    <property type="match status" value="1"/>
</dbReference>
<evidence type="ECO:0000256" key="9">
    <source>
        <dbReference type="SAM" id="Phobius"/>
    </source>
</evidence>
<evidence type="ECO:0000313" key="12">
    <source>
        <dbReference type="EMBL" id="SEJ57593.1"/>
    </source>
</evidence>
<evidence type="ECO:0000313" key="13">
    <source>
        <dbReference type="Proteomes" id="UP000183529"/>
    </source>
</evidence>
<dbReference type="InterPro" id="IPR051310">
    <property type="entry name" value="MCP_chemotaxis"/>
</dbReference>
<dbReference type="FunFam" id="1.10.287.950:FF:000001">
    <property type="entry name" value="Methyl-accepting chemotaxis sensory transducer"/>
    <property type="match status" value="1"/>
</dbReference>
<dbReference type="Gene3D" id="1.10.287.950">
    <property type="entry name" value="Methyl-accepting chemotaxis protein"/>
    <property type="match status" value="1"/>
</dbReference>
<dbReference type="PRINTS" id="PR00260">
    <property type="entry name" value="CHEMTRNSDUCR"/>
</dbReference>
<feature type="domain" description="HAMP" evidence="11">
    <location>
        <begin position="221"/>
        <end position="263"/>
    </location>
</feature>
<dbReference type="CDD" id="cd11386">
    <property type="entry name" value="MCP_signal"/>
    <property type="match status" value="1"/>
</dbReference>
<dbReference type="PANTHER" id="PTHR43531">
    <property type="entry name" value="PROTEIN ICFG"/>
    <property type="match status" value="1"/>
</dbReference>
<dbReference type="InterPro" id="IPR003660">
    <property type="entry name" value="HAMP_dom"/>
</dbReference>
<dbReference type="InterPro" id="IPR004090">
    <property type="entry name" value="Chemotax_Me-accpt_rcpt"/>
</dbReference>
<keyword evidence="5 9" id="KW-1133">Transmembrane helix</keyword>
<dbReference type="GO" id="GO:0004888">
    <property type="term" value="F:transmembrane signaling receptor activity"/>
    <property type="evidence" value="ECO:0007669"/>
    <property type="project" value="InterPro"/>
</dbReference>
<evidence type="ECO:0000256" key="3">
    <source>
        <dbReference type="ARBA" id="ARBA00022481"/>
    </source>
</evidence>
<dbReference type="Proteomes" id="UP000183529">
    <property type="component" value="Unassembled WGS sequence"/>
</dbReference>
<dbReference type="SMART" id="SM01049">
    <property type="entry name" value="Cache_2"/>
    <property type="match status" value="1"/>
</dbReference>
<keyword evidence="3" id="KW-0488">Methylation</keyword>
<dbReference type="AlphaFoldDB" id="A0AAQ1JTT7"/>
<feature type="transmembrane region" description="Helical" evidence="9">
    <location>
        <begin position="185"/>
        <end position="207"/>
    </location>
</feature>
<dbReference type="EMBL" id="FNZM01000006">
    <property type="protein sequence ID" value="SEJ57593.1"/>
    <property type="molecule type" value="Genomic_DNA"/>
</dbReference>
<organism evidence="12 13">
    <name type="scientific">Paraburkholderia tropica</name>
    <dbReference type="NCBI Taxonomy" id="92647"/>
    <lineage>
        <taxon>Bacteria</taxon>
        <taxon>Pseudomonadati</taxon>
        <taxon>Pseudomonadota</taxon>
        <taxon>Betaproteobacteria</taxon>
        <taxon>Burkholderiales</taxon>
        <taxon>Burkholderiaceae</taxon>
        <taxon>Paraburkholderia</taxon>
    </lineage>
</organism>
<evidence type="ECO:0000259" key="10">
    <source>
        <dbReference type="PROSITE" id="PS50111"/>
    </source>
</evidence>
<comment type="subcellular location">
    <subcellularLocation>
        <location evidence="1">Cell membrane</location>
        <topology evidence="1">Multi-pass membrane protein</topology>
    </subcellularLocation>
</comment>
<protein>
    <submittedName>
        <fullName evidence="12">Methyl-accepting chemotaxis sensory transducer with Cache sensor</fullName>
    </submittedName>
</protein>
<accession>A0AAQ1JTT7</accession>
<evidence type="ECO:0000256" key="5">
    <source>
        <dbReference type="ARBA" id="ARBA00022989"/>
    </source>
</evidence>
<keyword evidence="2" id="KW-1003">Cell membrane</keyword>
<dbReference type="RefSeq" id="WP_074983073.1">
    <property type="nucleotide sequence ID" value="NZ_CADFGN010000006.1"/>
</dbReference>
<dbReference type="InterPro" id="IPR004089">
    <property type="entry name" value="MCPsignal_dom"/>
</dbReference>
<dbReference type="Pfam" id="PF00015">
    <property type="entry name" value="MCPsignal"/>
    <property type="match status" value="1"/>
</dbReference>
<evidence type="ECO:0000256" key="6">
    <source>
        <dbReference type="ARBA" id="ARBA00023136"/>
    </source>
</evidence>
<dbReference type="GO" id="GO:0006935">
    <property type="term" value="P:chemotaxis"/>
    <property type="evidence" value="ECO:0007669"/>
    <property type="project" value="InterPro"/>
</dbReference>
<evidence type="ECO:0000256" key="8">
    <source>
        <dbReference type="PROSITE-ProRule" id="PRU00284"/>
    </source>
</evidence>
<dbReference type="Gene3D" id="3.30.450.20">
    <property type="entry name" value="PAS domain"/>
    <property type="match status" value="1"/>
</dbReference>
<dbReference type="GO" id="GO:0007165">
    <property type="term" value="P:signal transduction"/>
    <property type="evidence" value="ECO:0007669"/>
    <property type="project" value="UniProtKB-KW"/>
</dbReference>
<comment type="similarity">
    <text evidence="7">Belongs to the methyl-accepting chemotaxis (MCP) protein family.</text>
</comment>
<sequence length="514" mass="55228">MRNLSFKATLWSTVAVVWFSLLTLSVINSIATRNLMMDDRVASLREQVQSAVSIVQGYEKAAREGKMPVAEAQNRALAQLRFIRYGTSGYLLVVDSSMLQLLNPVKPEFENKINDLVDETGKHFTAEIIQHDRDGTHTTTYRFPKPGETRTQPKIAYGQYVEAWDWHVYTGAYVDDIDREFYLHLAYGVAIVCAVGLAVTLVFGLIIRRVNGQLGGDPQFVAGVCERIAQGDLTMRLDVRPDQAHSLMASVHAMQQRLRLAIDAVKLSAGSIAGATNEIATGNADLSARTEAQAAALEQTAASMEELTSAVRQNSGNAETASEFASQAQQIARECSAAVSSVVDAMSRIDDSGLRIGEIIGMIEAIAFQTNILALNAAVEAARAGEQGRGFAVVASEVRSLAQRSSSAAKDVRGVIELSASNVKQGNASVAVAGDAMQRAHASIERVATLIGEIASASHEQSRGIDQINQAVTQMDQGTQQNAALVEQAAAAAACLRDEARKLCDAVETFRTQA</sequence>
<dbReference type="PANTHER" id="PTHR43531:SF14">
    <property type="entry name" value="METHYL-ACCEPTING CHEMOTAXIS PROTEIN I-RELATED"/>
    <property type="match status" value="1"/>
</dbReference>
<dbReference type="SMART" id="SM00283">
    <property type="entry name" value="MA"/>
    <property type="match status" value="1"/>
</dbReference>
<evidence type="ECO:0000256" key="7">
    <source>
        <dbReference type="ARBA" id="ARBA00029447"/>
    </source>
</evidence>
<dbReference type="PROSITE" id="PS50111">
    <property type="entry name" value="CHEMOTAXIS_TRANSDUC_2"/>
    <property type="match status" value="1"/>
</dbReference>
<dbReference type="GO" id="GO:0005886">
    <property type="term" value="C:plasma membrane"/>
    <property type="evidence" value="ECO:0007669"/>
    <property type="project" value="UniProtKB-SubCell"/>
</dbReference>
<dbReference type="InterPro" id="IPR033480">
    <property type="entry name" value="sCache_2"/>
</dbReference>
<feature type="domain" description="Methyl-accepting transducer" evidence="10">
    <location>
        <begin position="268"/>
        <end position="497"/>
    </location>
</feature>
<keyword evidence="4 9" id="KW-0812">Transmembrane</keyword>
<dbReference type="SUPFAM" id="SSF58104">
    <property type="entry name" value="Methyl-accepting chemotaxis protein (MCP) signaling domain"/>
    <property type="match status" value="1"/>
</dbReference>
<proteinExistence type="inferred from homology"/>
<comment type="caution">
    <text evidence="12">The sequence shown here is derived from an EMBL/GenBank/DDBJ whole genome shotgun (WGS) entry which is preliminary data.</text>
</comment>
<gene>
    <name evidence="12" type="ORF">SAMN05216550_10647</name>
</gene>